<feature type="transmembrane region" description="Helical" evidence="1">
    <location>
        <begin position="58"/>
        <end position="82"/>
    </location>
</feature>
<name>A0AAN5DFN6_9BILA</name>
<comment type="caution">
    <text evidence="2">The sequence shown here is derived from an EMBL/GenBank/DDBJ whole genome shotgun (WGS) entry which is preliminary data.</text>
</comment>
<protein>
    <recommendedName>
        <fullName evidence="4">G protein-coupled receptor</fullName>
    </recommendedName>
</protein>
<reference evidence="3" key="1">
    <citation type="submission" date="2022-10" db="EMBL/GenBank/DDBJ databases">
        <title>Genome assembly of Pristionchus species.</title>
        <authorList>
            <person name="Yoshida K."/>
            <person name="Sommer R.J."/>
        </authorList>
    </citation>
    <scope>NUCLEOTIDE SEQUENCE [LARGE SCALE GENOMIC DNA]</scope>
    <source>
        <strain evidence="3">RS5460</strain>
    </source>
</reference>
<keyword evidence="1" id="KW-0472">Membrane</keyword>
<gene>
    <name evidence="2" type="ORF">PMAYCL1PPCAC_32539</name>
</gene>
<evidence type="ECO:0000313" key="3">
    <source>
        <dbReference type="Proteomes" id="UP001328107"/>
    </source>
</evidence>
<dbReference type="EMBL" id="BTRK01000006">
    <property type="protein sequence ID" value="GMR62344.1"/>
    <property type="molecule type" value="Genomic_DNA"/>
</dbReference>
<keyword evidence="3" id="KW-1185">Reference proteome</keyword>
<proteinExistence type="predicted"/>
<dbReference type="PANTHER" id="PTHR31627:SF42">
    <property type="entry name" value="G_PROTEIN_RECEP_F1_2 DOMAIN-CONTAINING PROTEIN-RELATED"/>
    <property type="match status" value="1"/>
</dbReference>
<organism evidence="2 3">
    <name type="scientific">Pristionchus mayeri</name>
    <dbReference type="NCBI Taxonomy" id="1317129"/>
    <lineage>
        <taxon>Eukaryota</taxon>
        <taxon>Metazoa</taxon>
        <taxon>Ecdysozoa</taxon>
        <taxon>Nematoda</taxon>
        <taxon>Chromadorea</taxon>
        <taxon>Rhabditida</taxon>
        <taxon>Rhabditina</taxon>
        <taxon>Diplogasteromorpha</taxon>
        <taxon>Diplogasteroidea</taxon>
        <taxon>Neodiplogasteridae</taxon>
        <taxon>Pristionchus</taxon>
    </lineage>
</organism>
<dbReference type="InterPro" id="IPR051119">
    <property type="entry name" value="Nematode_SR-like"/>
</dbReference>
<sequence length="122" mass="13446">FKVAKAIGVAGYLIFFVTTIPMCIMTVCKLYNDRKQIVNSQVGWTVSAAKARAERVHVFASVVLTVAHALKATQQTIWFVALLTKDEKVQATMISLYAVSNALTSFAEPILLLISSRALRKE</sequence>
<keyword evidence="1" id="KW-1133">Transmembrane helix</keyword>
<dbReference type="Pfam" id="PF10323">
    <property type="entry name" value="7TM_GPCR_Srv"/>
    <property type="match status" value="1"/>
</dbReference>
<feature type="non-terminal residue" evidence="2">
    <location>
        <position position="122"/>
    </location>
</feature>
<evidence type="ECO:0000313" key="2">
    <source>
        <dbReference type="EMBL" id="GMR62344.1"/>
    </source>
</evidence>
<dbReference type="InterPro" id="IPR019426">
    <property type="entry name" value="7TM_GPCR_serpentine_rcpt_Srv"/>
</dbReference>
<dbReference type="Proteomes" id="UP001328107">
    <property type="component" value="Unassembled WGS sequence"/>
</dbReference>
<evidence type="ECO:0008006" key="4">
    <source>
        <dbReference type="Google" id="ProtNLM"/>
    </source>
</evidence>
<feature type="non-terminal residue" evidence="2">
    <location>
        <position position="1"/>
    </location>
</feature>
<evidence type="ECO:0000256" key="1">
    <source>
        <dbReference type="SAM" id="Phobius"/>
    </source>
</evidence>
<feature type="transmembrane region" description="Helical" evidence="1">
    <location>
        <begin position="94"/>
        <end position="114"/>
    </location>
</feature>
<keyword evidence="1" id="KW-0812">Transmembrane</keyword>
<accession>A0AAN5DFN6</accession>
<feature type="transmembrane region" description="Helical" evidence="1">
    <location>
        <begin position="6"/>
        <end position="28"/>
    </location>
</feature>
<dbReference type="PANTHER" id="PTHR31627">
    <property type="entry name" value="SERPENTINE RECEPTOR CLASS GAMMA-RELATED"/>
    <property type="match status" value="1"/>
</dbReference>
<dbReference type="AlphaFoldDB" id="A0AAN5DFN6"/>